<keyword evidence="13" id="KW-0548">Nucleotidyltransferase</keyword>
<keyword evidence="15" id="KW-0233">DNA recombination</keyword>
<dbReference type="PROSITE" id="PS50994">
    <property type="entry name" value="INTEGRASE"/>
    <property type="match status" value="1"/>
</dbReference>
<evidence type="ECO:0000256" key="4">
    <source>
        <dbReference type="ARBA" id="ARBA00022722"/>
    </source>
</evidence>
<dbReference type="InterPro" id="IPR001584">
    <property type="entry name" value="Integrase_cat-core"/>
</dbReference>
<name>A0A8J5C890_ZINOF</name>
<evidence type="ECO:0000256" key="1">
    <source>
        <dbReference type="ARBA" id="ARBA00002180"/>
    </source>
</evidence>
<evidence type="ECO:0000256" key="7">
    <source>
        <dbReference type="ARBA" id="ARBA00022759"/>
    </source>
</evidence>
<keyword evidence="2" id="KW-1188">Viral release from host cell</keyword>
<evidence type="ECO:0000256" key="3">
    <source>
        <dbReference type="ARBA" id="ARBA00022670"/>
    </source>
</evidence>
<comment type="caution">
    <text evidence="18">The sequence shown here is derived from an EMBL/GenBank/DDBJ whole genome shotgun (WGS) entry which is preliminary data.</text>
</comment>
<evidence type="ECO:0000313" key="19">
    <source>
        <dbReference type="Proteomes" id="UP000734854"/>
    </source>
</evidence>
<dbReference type="SUPFAM" id="SSF53098">
    <property type="entry name" value="Ribonuclease H-like"/>
    <property type="match status" value="1"/>
</dbReference>
<evidence type="ECO:0000256" key="14">
    <source>
        <dbReference type="ARBA" id="ARBA00023113"/>
    </source>
</evidence>
<dbReference type="GO" id="GO:0046872">
    <property type="term" value="F:metal ion binding"/>
    <property type="evidence" value="ECO:0007669"/>
    <property type="project" value="UniProtKB-KW"/>
</dbReference>
<keyword evidence="9" id="KW-0067">ATP-binding</keyword>
<dbReference type="GO" id="GO:0006508">
    <property type="term" value="P:proteolysis"/>
    <property type="evidence" value="ECO:0007669"/>
    <property type="project" value="UniProtKB-KW"/>
</dbReference>
<keyword evidence="4" id="KW-0540">Nuclease</keyword>
<evidence type="ECO:0000313" key="18">
    <source>
        <dbReference type="EMBL" id="KAG6469325.1"/>
    </source>
</evidence>
<evidence type="ECO:0000256" key="5">
    <source>
        <dbReference type="ARBA" id="ARBA00022723"/>
    </source>
</evidence>
<dbReference type="InterPro" id="IPR054722">
    <property type="entry name" value="PolX-like_BBD"/>
</dbReference>
<dbReference type="Pfam" id="PF25597">
    <property type="entry name" value="SH3_retrovirus"/>
    <property type="match status" value="1"/>
</dbReference>
<dbReference type="AlphaFoldDB" id="A0A8J5C890"/>
<evidence type="ECO:0000256" key="8">
    <source>
        <dbReference type="ARBA" id="ARBA00022801"/>
    </source>
</evidence>
<dbReference type="GO" id="GO:0003964">
    <property type="term" value="F:RNA-directed DNA polymerase activity"/>
    <property type="evidence" value="ECO:0007669"/>
    <property type="project" value="UniProtKB-KW"/>
</dbReference>
<keyword evidence="5" id="KW-0479">Metal-binding</keyword>
<evidence type="ECO:0000256" key="15">
    <source>
        <dbReference type="ARBA" id="ARBA00023172"/>
    </source>
</evidence>
<accession>A0A8J5C890</accession>
<evidence type="ECO:0000256" key="9">
    <source>
        <dbReference type="ARBA" id="ARBA00022840"/>
    </source>
</evidence>
<dbReference type="InterPro" id="IPR057670">
    <property type="entry name" value="SH3_retrovirus"/>
</dbReference>
<keyword evidence="10" id="KW-0460">Magnesium</keyword>
<evidence type="ECO:0000256" key="16">
    <source>
        <dbReference type="SAM" id="MobiDB-lite"/>
    </source>
</evidence>
<keyword evidence="6" id="KW-0547">Nucleotide-binding</keyword>
<dbReference type="InterPro" id="IPR039537">
    <property type="entry name" value="Retrotran_Ty1/copia-like"/>
</dbReference>
<dbReference type="InterPro" id="IPR025314">
    <property type="entry name" value="DUF4219"/>
</dbReference>
<dbReference type="InterPro" id="IPR036397">
    <property type="entry name" value="RNaseH_sf"/>
</dbReference>
<dbReference type="InterPro" id="IPR012337">
    <property type="entry name" value="RNaseH-like_sf"/>
</dbReference>
<dbReference type="PANTHER" id="PTHR42648">
    <property type="entry name" value="TRANSPOSASE, PUTATIVE-RELATED"/>
    <property type="match status" value="1"/>
</dbReference>
<keyword evidence="7" id="KW-0255">Endonuclease</keyword>
<proteinExistence type="predicted"/>
<dbReference type="GO" id="GO:0005524">
    <property type="term" value="F:ATP binding"/>
    <property type="evidence" value="ECO:0007669"/>
    <property type="project" value="UniProtKB-KW"/>
</dbReference>
<keyword evidence="13" id="KW-0239">DNA-directed DNA polymerase</keyword>
<keyword evidence="14" id="KW-0917">Virion maturation</keyword>
<evidence type="ECO:0000256" key="2">
    <source>
        <dbReference type="ARBA" id="ARBA00022612"/>
    </source>
</evidence>
<dbReference type="Pfam" id="PF13961">
    <property type="entry name" value="DUF4219"/>
    <property type="match status" value="1"/>
</dbReference>
<keyword evidence="12" id="KW-0695">RNA-directed DNA polymerase</keyword>
<feature type="compositionally biased region" description="Basic and acidic residues" evidence="16">
    <location>
        <begin position="568"/>
        <end position="580"/>
    </location>
</feature>
<evidence type="ECO:0000256" key="12">
    <source>
        <dbReference type="ARBA" id="ARBA00022918"/>
    </source>
</evidence>
<dbReference type="Pfam" id="PF22936">
    <property type="entry name" value="Pol_BBD"/>
    <property type="match status" value="1"/>
</dbReference>
<comment type="function">
    <text evidence="1">The aspartyl protease (PR) mediates the proteolytic cleavages of the Gag and Gag-Pol polyproteins after assembly of the VLP.</text>
</comment>
<protein>
    <recommendedName>
        <fullName evidence="17">Integrase catalytic domain-containing protein</fullName>
    </recommendedName>
</protein>
<dbReference type="GO" id="GO:0004519">
    <property type="term" value="F:endonuclease activity"/>
    <property type="evidence" value="ECO:0007669"/>
    <property type="project" value="UniProtKB-KW"/>
</dbReference>
<evidence type="ECO:0000256" key="10">
    <source>
        <dbReference type="ARBA" id="ARBA00022842"/>
    </source>
</evidence>
<evidence type="ECO:0000259" key="17">
    <source>
        <dbReference type="PROSITE" id="PS50994"/>
    </source>
</evidence>
<evidence type="ECO:0000256" key="13">
    <source>
        <dbReference type="ARBA" id="ARBA00022932"/>
    </source>
</evidence>
<dbReference type="PANTHER" id="PTHR42648:SF11">
    <property type="entry name" value="TRANSPOSON TY4-P GAG-POL POLYPROTEIN"/>
    <property type="match status" value="1"/>
</dbReference>
<keyword evidence="3" id="KW-0645">Protease</keyword>
<feature type="region of interest" description="Disordered" evidence="16">
    <location>
        <begin position="541"/>
        <end position="623"/>
    </location>
</feature>
<feature type="domain" description="Integrase catalytic" evidence="17">
    <location>
        <begin position="352"/>
        <end position="449"/>
    </location>
</feature>
<dbReference type="EMBL" id="JACMSC010000022">
    <property type="protein sequence ID" value="KAG6469325.1"/>
    <property type="molecule type" value="Genomic_DNA"/>
</dbReference>
<dbReference type="GO" id="GO:0006310">
    <property type="term" value="P:DNA recombination"/>
    <property type="evidence" value="ECO:0007669"/>
    <property type="project" value="UniProtKB-KW"/>
</dbReference>
<dbReference type="GO" id="GO:0008233">
    <property type="term" value="F:peptidase activity"/>
    <property type="evidence" value="ECO:0007669"/>
    <property type="project" value="UniProtKB-KW"/>
</dbReference>
<evidence type="ECO:0000256" key="6">
    <source>
        <dbReference type="ARBA" id="ARBA00022741"/>
    </source>
</evidence>
<dbReference type="GO" id="GO:0003676">
    <property type="term" value="F:nucleic acid binding"/>
    <property type="evidence" value="ECO:0007669"/>
    <property type="project" value="InterPro"/>
</dbReference>
<sequence>MDLSGRAGWLGIELLNQSNYKVWRSCTESYLVGQDLWDIVNGNNNTCPEATADNSNNLKKWKQLNAKAEFQTFDKLFNKKDEARLQHLENDLAKATQGNLSMSEYFLKVKNLCSEISLLNPEEAISEARIQRNIVRGLRPEYIPFVTSVQGWAQQPSLEELESLSSSQESLAKKMAEVSLKESEGAALIGENACFMAENKTIDAMNSINFDKDWIVDSGCGNHLTGNDTKFSNLKHYSGRQAIVIADNTVHQVKNQGMVIINGKHQDPIMLDNVYHVPRMRKNMFSVANVVDAGHFVLFRPHDMKFLRDIKELKADMMSSNDNPAIWHARLGHVNMEKLKGYVEAELGTKIKRLRTDNGGEFTSNEFSSFCCENGIKRELSCADTPQQNGVTERKIRHLTETCKSWLHAKNFPKAFWEEGMMCAANVINRLPQSPTNKKSPYELMFGKKPNVKHMRVFGSICYVHVPESKRSKLDAKTRKYIFVGYDERKKGWKCLDPTSHRFVVSRDVVFDEVSWYYGAAPVYGDSKSFENKSINLPCPINDISNSSSSSREGQKGREVLNQPQSHHQQEELREEHSERGSSNQSQAQQEEEIIDVENSHRPRRNITKPTRYRDENFISTYS</sequence>
<dbReference type="Gene3D" id="3.30.420.10">
    <property type="entry name" value="Ribonuclease H-like superfamily/Ribonuclease H"/>
    <property type="match status" value="1"/>
</dbReference>
<reference evidence="18 19" key="1">
    <citation type="submission" date="2020-08" db="EMBL/GenBank/DDBJ databases">
        <title>Plant Genome Project.</title>
        <authorList>
            <person name="Zhang R.-G."/>
        </authorList>
    </citation>
    <scope>NUCLEOTIDE SEQUENCE [LARGE SCALE GENOMIC DNA]</scope>
    <source>
        <tissue evidence="18">Rhizome</tissue>
    </source>
</reference>
<dbReference type="Proteomes" id="UP000734854">
    <property type="component" value="Unassembled WGS sequence"/>
</dbReference>
<dbReference type="GO" id="GO:0003887">
    <property type="term" value="F:DNA-directed DNA polymerase activity"/>
    <property type="evidence" value="ECO:0007669"/>
    <property type="project" value="UniProtKB-KW"/>
</dbReference>
<evidence type="ECO:0000256" key="11">
    <source>
        <dbReference type="ARBA" id="ARBA00022908"/>
    </source>
</evidence>
<dbReference type="GO" id="GO:0015074">
    <property type="term" value="P:DNA integration"/>
    <property type="evidence" value="ECO:0007669"/>
    <property type="project" value="UniProtKB-KW"/>
</dbReference>
<keyword evidence="13" id="KW-0808">Transferase</keyword>
<keyword evidence="19" id="KW-1185">Reference proteome</keyword>
<keyword evidence="8" id="KW-0378">Hydrolase</keyword>
<gene>
    <name evidence="18" type="ORF">ZIOFF_074038</name>
</gene>
<keyword evidence="11" id="KW-0229">DNA integration</keyword>
<organism evidence="18 19">
    <name type="scientific">Zingiber officinale</name>
    <name type="common">Ginger</name>
    <name type="synonym">Amomum zingiber</name>
    <dbReference type="NCBI Taxonomy" id="94328"/>
    <lineage>
        <taxon>Eukaryota</taxon>
        <taxon>Viridiplantae</taxon>
        <taxon>Streptophyta</taxon>
        <taxon>Embryophyta</taxon>
        <taxon>Tracheophyta</taxon>
        <taxon>Spermatophyta</taxon>
        <taxon>Magnoliopsida</taxon>
        <taxon>Liliopsida</taxon>
        <taxon>Zingiberales</taxon>
        <taxon>Zingiberaceae</taxon>
        <taxon>Zingiber</taxon>
    </lineage>
</organism>